<evidence type="ECO:0000313" key="1">
    <source>
        <dbReference type="EMBL" id="WOL06426.1"/>
    </source>
</evidence>
<protein>
    <submittedName>
        <fullName evidence="1">Uncharacterized protein</fullName>
    </submittedName>
</protein>
<dbReference type="EMBL" id="CP136894">
    <property type="protein sequence ID" value="WOL06426.1"/>
    <property type="molecule type" value="Genomic_DNA"/>
</dbReference>
<gene>
    <name evidence="1" type="ORF">Cni_G15160</name>
</gene>
<accession>A0AAQ3QBA9</accession>
<keyword evidence="2" id="KW-1185">Reference proteome</keyword>
<sequence length="210" mass="24519">MENRRPLFFYSELTYQPHPGWLRPSSSYSRYATGGASPRCLLDRLVRTSSLRVSSLRKDLVVKHYERCQILTAMLHRCHCSLLISDLSPRRTRRSRRKRSRWSPLLPPGMSNDQPINPSFETLIPHSHLVRPPLSCNLFALLFLDQYLELRCFPLGGPDRDRRLEPRENDLLATVDWLQGRLASFHLGERTSFTRYMVESFKMLIISFAS</sequence>
<dbReference type="Proteomes" id="UP001327560">
    <property type="component" value="Chromosome 5"/>
</dbReference>
<organism evidence="1 2">
    <name type="scientific">Canna indica</name>
    <name type="common">Indian-shot</name>
    <dbReference type="NCBI Taxonomy" id="4628"/>
    <lineage>
        <taxon>Eukaryota</taxon>
        <taxon>Viridiplantae</taxon>
        <taxon>Streptophyta</taxon>
        <taxon>Embryophyta</taxon>
        <taxon>Tracheophyta</taxon>
        <taxon>Spermatophyta</taxon>
        <taxon>Magnoliopsida</taxon>
        <taxon>Liliopsida</taxon>
        <taxon>Zingiberales</taxon>
        <taxon>Cannaceae</taxon>
        <taxon>Canna</taxon>
    </lineage>
</organism>
<evidence type="ECO:0000313" key="2">
    <source>
        <dbReference type="Proteomes" id="UP001327560"/>
    </source>
</evidence>
<dbReference type="AlphaFoldDB" id="A0AAQ3QBA9"/>
<name>A0AAQ3QBA9_9LILI</name>
<proteinExistence type="predicted"/>
<reference evidence="1 2" key="1">
    <citation type="submission" date="2023-10" db="EMBL/GenBank/DDBJ databases">
        <title>Chromosome-scale genome assembly provides insights into flower coloration mechanisms of Canna indica.</title>
        <authorList>
            <person name="Li C."/>
        </authorList>
    </citation>
    <scope>NUCLEOTIDE SEQUENCE [LARGE SCALE GENOMIC DNA]</scope>
    <source>
        <tissue evidence="1">Flower</tissue>
    </source>
</reference>